<dbReference type="AlphaFoldDB" id="A0A380TH25"/>
<gene>
    <name evidence="1" type="ORF">DF3PB_3510002</name>
</gene>
<proteinExistence type="predicted"/>
<reference evidence="1" key="1">
    <citation type="submission" date="2018-07" db="EMBL/GenBank/DDBJ databases">
        <authorList>
            <person name="Quirk P.G."/>
            <person name="Krulwich T.A."/>
        </authorList>
    </citation>
    <scope>NUCLEOTIDE SEQUENCE</scope>
</reference>
<accession>A0A380TH25</accession>
<sequence>MHWTHATLMSTAEDGTAAVVASDDRWEALPFGIENGSCGAFASREQAIECVESIRGEVVCCVGHLAADADDPLSPAAAAPEPSPD</sequence>
<dbReference type="EMBL" id="UIDG01000281">
    <property type="protein sequence ID" value="SUS06954.1"/>
    <property type="molecule type" value="Genomic_DNA"/>
</dbReference>
<name>A0A380TH25_9ZZZZ</name>
<evidence type="ECO:0000313" key="1">
    <source>
        <dbReference type="EMBL" id="SUS06954.1"/>
    </source>
</evidence>
<protein>
    <submittedName>
        <fullName evidence="1">Uncharacterized protein</fullName>
    </submittedName>
</protein>
<organism evidence="1">
    <name type="scientific">metagenome</name>
    <dbReference type="NCBI Taxonomy" id="256318"/>
    <lineage>
        <taxon>unclassified sequences</taxon>
        <taxon>metagenomes</taxon>
    </lineage>
</organism>